<protein>
    <submittedName>
        <fullName evidence="2">Uncharacterized protein</fullName>
    </submittedName>
</protein>
<dbReference type="EMBL" id="OX459956">
    <property type="protein sequence ID" value="CAI9162119.1"/>
    <property type="molecule type" value="Genomic_DNA"/>
</dbReference>
<sequence length="202" mass="23159">MIPLLHMLSVEELITYETLFSVLQFWLHLVKNLWLADSTPWLYFCLLEPCRGNPFFFLFVHTVMICSLDETLGVQHRKHQIKFPALMGFIFWKGVGQQSIHDMYMTRKYMTCQVVRRAIERKQARGMRYGASGKELTCQCRRRGSPGRSPGGGHGSPLQYSCLENPMDRGTGRLQPIVLQRVGRNSAHMHCGFIQLSQGGPL</sequence>
<reference evidence="2" key="1">
    <citation type="submission" date="2023-04" db="EMBL/GenBank/DDBJ databases">
        <authorList>
            <consortium name="ELIXIR-Norway"/>
        </authorList>
    </citation>
    <scope>NUCLEOTIDE SEQUENCE [LARGE SCALE GENOMIC DNA]</scope>
</reference>
<organism evidence="2 3">
    <name type="scientific">Rangifer tarandus platyrhynchus</name>
    <name type="common">Svalbard reindeer</name>
    <dbReference type="NCBI Taxonomy" id="3082113"/>
    <lineage>
        <taxon>Eukaryota</taxon>
        <taxon>Metazoa</taxon>
        <taxon>Chordata</taxon>
        <taxon>Craniata</taxon>
        <taxon>Vertebrata</taxon>
        <taxon>Euteleostomi</taxon>
        <taxon>Mammalia</taxon>
        <taxon>Eutheria</taxon>
        <taxon>Laurasiatheria</taxon>
        <taxon>Artiodactyla</taxon>
        <taxon>Ruminantia</taxon>
        <taxon>Pecora</taxon>
        <taxon>Cervidae</taxon>
        <taxon>Odocoileinae</taxon>
        <taxon>Rangifer</taxon>
    </lineage>
</organism>
<proteinExistence type="predicted"/>
<feature type="region of interest" description="Disordered" evidence="1">
    <location>
        <begin position="140"/>
        <end position="161"/>
    </location>
</feature>
<accession>A0ABN8YQV5</accession>
<dbReference type="Proteomes" id="UP001176941">
    <property type="component" value="Chromosome 20"/>
</dbReference>
<evidence type="ECO:0000313" key="2">
    <source>
        <dbReference type="EMBL" id="CAI9162119.1"/>
    </source>
</evidence>
<name>A0ABN8YQV5_RANTA</name>
<gene>
    <name evidence="2" type="ORF">MRATA1EN1_LOCUS11081</name>
</gene>
<evidence type="ECO:0000256" key="1">
    <source>
        <dbReference type="SAM" id="MobiDB-lite"/>
    </source>
</evidence>
<keyword evidence="3" id="KW-1185">Reference proteome</keyword>
<evidence type="ECO:0000313" key="3">
    <source>
        <dbReference type="Proteomes" id="UP001176941"/>
    </source>
</evidence>